<comment type="caution">
    <text evidence="3">The sequence shown here is derived from an EMBL/GenBank/DDBJ whole genome shotgun (WGS) entry which is preliminary data.</text>
</comment>
<sequence>MASKRRNMFYQNKKQETTEIGRGNLPPFCDWWRKAETAWDQRTRTKRRQTTVIISMGLLVLVQTAGGAPPAVREEQDNGLKEVRRIQEITGPHGYNLQSVLRYATADGSVRVEKGGLVNGVWVVRGTVTSYKPDGKVHILYYIADNYGFRTTVDLNQFRLIAVISGAVWVVVHVTTV</sequence>
<evidence type="ECO:0000256" key="2">
    <source>
        <dbReference type="SAM" id="Phobius"/>
    </source>
</evidence>
<name>A0ABD0YSR0_9HEMI</name>
<proteinExistence type="predicted"/>
<keyword evidence="1" id="KW-0193">Cuticle</keyword>
<keyword evidence="2" id="KW-1133">Transmembrane helix</keyword>
<keyword evidence="4" id="KW-1185">Reference proteome</keyword>
<dbReference type="PROSITE" id="PS51155">
    <property type="entry name" value="CHIT_BIND_RR_2"/>
    <property type="match status" value="1"/>
</dbReference>
<dbReference type="Proteomes" id="UP001558652">
    <property type="component" value="Unassembled WGS sequence"/>
</dbReference>
<dbReference type="AlphaFoldDB" id="A0ABD0YSR0"/>
<dbReference type="EMBL" id="JBFDAA010000003">
    <property type="protein sequence ID" value="KAL1139005.1"/>
    <property type="molecule type" value="Genomic_DNA"/>
</dbReference>
<dbReference type="InterPro" id="IPR000618">
    <property type="entry name" value="Insect_cuticle"/>
</dbReference>
<reference evidence="3 4" key="1">
    <citation type="submission" date="2024-07" db="EMBL/GenBank/DDBJ databases">
        <title>Chromosome-level genome assembly of the water stick insect Ranatra chinensis (Heteroptera: Nepidae).</title>
        <authorList>
            <person name="Liu X."/>
        </authorList>
    </citation>
    <scope>NUCLEOTIDE SEQUENCE [LARGE SCALE GENOMIC DNA]</scope>
    <source>
        <strain evidence="3">Cailab_2021Rc</strain>
        <tissue evidence="3">Muscle</tissue>
    </source>
</reference>
<keyword evidence="2" id="KW-0812">Transmembrane</keyword>
<keyword evidence="2" id="KW-0472">Membrane</keyword>
<gene>
    <name evidence="3" type="ORF">AAG570_009066</name>
</gene>
<protein>
    <submittedName>
        <fullName evidence="3">Uncharacterized protein</fullName>
    </submittedName>
</protein>
<feature type="transmembrane region" description="Helical" evidence="2">
    <location>
        <begin position="52"/>
        <end position="72"/>
    </location>
</feature>
<dbReference type="Pfam" id="PF00379">
    <property type="entry name" value="Chitin_bind_4"/>
    <property type="match status" value="1"/>
</dbReference>
<evidence type="ECO:0000313" key="4">
    <source>
        <dbReference type="Proteomes" id="UP001558652"/>
    </source>
</evidence>
<accession>A0ABD0YSR0</accession>
<dbReference type="GO" id="GO:0042302">
    <property type="term" value="F:structural constituent of cuticle"/>
    <property type="evidence" value="ECO:0007669"/>
    <property type="project" value="UniProtKB-UniRule"/>
</dbReference>
<organism evidence="3 4">
    <name type="scientific">Ranatra chinensis</name>
    <dbReference type="NCBI Taxonomy" id="642074"/>
    <lineage>
        <taxon>Eukaryota</taxon>
        <taxon>Metazoa</taxon>
        <taxon>Ecdysozoa</taxon>
        <taxon>Arthropoda</taxon>
        <taxon>Hexapoda</taxon>
        <taxon>Insecta</taxon>
        <taxon>Pterygota</taxon>
        <taxon>Neoptera</taxon>
        <taxon>Paraneoptera</taxon>
        <taxon>Hemiptera</taxon>
        <taxon>Heteroptera</taxon>
        <taxon>Panheteroptera</taxon>
        <taxon>Nepomorpha</taxon>
        <taxon>Nepidae</taxon>
        <taxon>Ranatrinae</taxon>
        <taxon>Ranatra</taxon>
    </lineage>
</organism>
<evidence type="ECO:0000313" key="3">
    <source>
        <dbReference type="EMBL" id="KAL1139005.1"/>
    </source>
</evidence>
<evidence type="ECO:0000256" key="1">
    <source>
        <dbReference type="PROSITE-ProRule" id="PRU00497"/>
    </source>
</evidence>